<keyword evidence="1" id="KW-0472">Membrane</keyword>
<organism evidence="2 3">
    <name type="scientific">Limnobaculum zhutongyuii</name>
    <dbReference type="NCBI Taxonomy" id="2498113"/>
    <lineage>
        <taxon>Bacteria</taxon>
        <taxon>Pseudomonadati</taxon>
        <taxon>Pseudomonadota</taxon>
        <taxon>Gammaproteobacteria</taxon>
        <taxon>Enterobacterales</taxon>
        <taxon>Budviciaceae</taxon>
        <taxon>Limnobaculum</taxon>
    </lineage>
</organism>
<feature type="transmembrane region" description="Helical" evidence="1">
    <location>
        <begin position="21"/>
        <end position="51"/>
    </location>
</feature>
<dbReference type="Proteomes" id="UP000293154">
    <property type="component" value="Chromosome"/>
</dbReference>
<keyword evidence="1" id="KW-1133">Transmembrane helix</keyword>
<dbReference type="OrthoDB" id="8443503at2"/>
<evidence type="ECO:0000313" key="3">
    <source>
        <dbReference type="Proteomes" id="UP000293154"/>
    </source>
</evidence>
<dbReference type="Pfam" id="PF14348">
    <property type="entry name" value="DtrJ-like"/>
    <property type="match status" value="1"/>
</dbReference>
<reference evidence="2 3" key="1">
    <citation type="submission" date="2019-03" db="EMBL/GenBank/DDBJ databases">
        <title>Pragia sp. nov. isolated from the gut tract of Carduelis flavirostris.</title>
        <authorList>
            <person name="Ge Y."/>
        </authorList>
    </citation>
    <scope>NUCLEOTIDE SEQUENCE [LARGE SCALE GENOMIC DNA]</scope>
    <source>
        <strain evidence="2 3">CF-458</strain>
    </source>
</reference>
<protein>
    <submittedName>
        <fullName evidence="2">TIGR03747 family integrating conjugative element membrane protein</fullName>
    </submittedName>
</protein>
<evidence type="ECO:0000313" key="2">
    <source>
        <dbReference type="EMBL" id="QBH98777.1"/>
    </source>
</evidence>
<feature type="transmembrane region" description="Helical" evidence="1">
    <location>
        <begin position="188"/>
        <end position="208"/>
    </location>
</feature>
<feature type="transmembrane region" description="Helical" evidence="1">
    <location>
        <begin position="149"/>
        <end position="168"/>
    </location>
</feature>
<feature type="transmembrane region" description="Helical" evidence="1">
    <location>
        <begin position="214"/>
        <end position="234"/>
    </location>
</feature>
<dbReference type="KEGG" id="prag:EKN56_12930"/>
<gene>
    <name evidence="2" type="ORF">EKN56_12930</name>
</gene>
<dbReference type="InterPro" id="IPR022266">
    <property type="entry name" value="DtrJ-like"/>
</dbReference>
<sequence>MSESVPNNNLPQKRQGLISSAFSLLGKIIALLFTSLFLSLLIEWIGIAIFWPELGAEHSRQMMRAELQWFSHDFTRSLLISEPLQQAEFLLERSYYWLFVKTGIAGWISNIKTSDNQNLSYALYYYFDAYIHATLYITMTFILRLTLLVLTMPLFGLSVLVGLVDGLVRRDIRRFGSGYESGFIYHHAKRTIGPIFITAWLLYLALPFSVHPNVILLPGALGLGLAVSITTGAFKKYL</sequence>
<dbReference type="AlphaFoldDB" id="A0A411WRI3"/>
<keyword evidence="3" id="KW-1185">Reference proteome</keyword>
<evidence type="ECO:0000256" key="1">
    <source>
        <dbReference type="SAM" id="Phobius"/>
    </source>
</evidence>
<accession>A0A411WRI3</accession>
<dbReference type="EMBL" id="CP034752">
    <property type="protein sequence ID" value="QBH98777.1"/>
    <property type="molecule type" value="Genomic_DNA"/>
</dbReference>
<feature type="transmembrane region" description="Helical" evidence="1">
    <location>
        <begin position="123"/>
        <end position="143"/>
    </location>
</feature>
<keyword evidence="1" id="KW-0812">Transmembrane</keyword>
<proteinExistence type="predicted"/>
<dbReference type="NCBIfam" id="TIGR03747">
    <property type="entry name" value="conj_TIGR03747"/>
    <property type="match status" value="1"/>
</dbReference>
<name>A0A411WRI3_9GAMM</name>